<dbReference type="EMBL" id="CATQJL010000001">
    <property type="protein sequence ID" value="CAJ0590751.1"/>
    <property type="molecule type" value="Genomic_DNA"/>
</dbReference>
<dbReference type="Proteomes" id="UP001176961">
    <property type="component" value="Unassembled WGS sequence"/>
</dbReference>
<gene>
    <name evidence="1" type="ORF">CYNAS_LOCUS2734</name>
</gene>
<protein>
    <submittedName>
        <fullName evidence="1">Uncharacterized protein</fullName>
    </submittedName>
</protein>
<accession>A0AA36GIY7</accession>
<dbReference type="AlphaFoldDB" id="A0AA36GIY7"/>
<organism evidence="1 2">
    <name type="scientific">Cylicocyclus nassatus</name>
    <name type="common">Nematode worm</name>
    <dbReference type="NCBI Taxonomy" id="53992"/>
    <lineage>
        <taxon>Eukaryota</taxon>
        <taxon>Metazoa</taxon>
        <taxon>Ecdysozoa</taxon>
        <taxon>Nematoda</taxon>
        <taxon>Chromadorea</taxon>
        <taxon>Rhabditida</taxon>
        <taxon>Rhabditina</taxon>
        <taxon>Rhabditomorpha</taxon>
        <taxon>Strongyloidea</taxon>
        <taxon>Strongylidae</taxon>
        <taxon>Cylicocyclus</taxon>
    </lineage>
</organism>
<proteinExistence type="predicted"/>
<comment type="caution">
    <text evidence="1">The sequence shown here is derived from an EMBL/GenBank/DDBJ whole genome shotgun (WGS) entry which is preliminary data.</text>
</comment>
<evidence type="ECO:0000313" key="2">
    <source>
        <dbReference type="Proteomes" id="UP001176961"/>
    </source>
</evidence>
<evidence type="ECO:0000313" key="1">
    <source>
        <dbReference type="EMBL" id="CAJ0590751.1"/>
    </source>
</evidence>
<sequence>MTAYRKLVGEVAEEYGFEITERQIRNHFDRYRAKVISKGMAFRRNVNAEKRYRTATGGGITPADEAFANKNLHSIMSWRKNYGDF</sequence>
<reference evidence="1" key="1">
    <citation type="submission" date="2023-07" db="EMBL/GenBank/DDBJ databases">
        <authorList>
            <consortium name="CYATHOMIX"/>
        </authorList>
    </citation>
    <scope>NUCLEOTIDE SEQUENCE</scope>
    <source>
        <strain evidence="1">N/A</strain>
    </source>
</reference>
<name>A0AA36GIY7_CYLNA</name>
<keyword evidence="2" id="KW-1185">Reference proteome</keyword>